<dbReference type="Proteomes" id="UP000184694">
    <property type="component" value="Unassembled WGS sequence"/>
</dbReference>
<gene>
    <name evidence="1" type="ORF">SAMN02745161_2510</name>
</gene>
<keyword evidence="2" id="KW-1185">Reference proteome</keyword>
<sequence>MKKYVQVSHDMCAETKNEPYPKKVICEACFNVIKSNPEQHLIEADAEGIPDPEAECEFKLAYNCESL</sequence>
<dbReference type="AlphaFoldDB" id="A0A1N6I8C6"/>
<proteinExistence type="predicted"/>
<evidence type="ECO:0000313" key="1">
    <source>
        <dbReference type="EMBL" id="SIO28250.1"/>
    </source>
</evidence>
<organism evidence="1 2">
    <name type="scientific">Halodesulfovibrio marinisediminis DSM 17456</name>
    <dbReference type="NCBI Taxonomy" id="1121457"/>
    <lineage>
        <taxon>Bacteria</taxon>
        <taxon>Pseudomonadati</taxon>
        <taxon>Thermodesulfobacteriota</taxon>
        <taxon>Desulfovibrionia</taxon>
        <taxon>Desulfovibrionales</taxon>
        <taxon>Desulfovibrionaceae</taxon>
        <taxon>Halodesulfovibrio</taxon>
    </lineage>
</organism>
<accession>A0A1N6I8C6</accession>
<protein>
    <submittedName>
        <fullName evidence="1">Uncharacterized protein</fullName>
    </submittedName>
</protein>
<evidence type="ECO:0000313" key="2">
    <source>
        <dbReference type="Proteomes" id="UP000184694"/>
    </source>
</evidence>
<dbReference type="RefSeq" id="WP_074217283.1">
    <property type="nucleotide sequence ID" value="NZ_FSRG01000006.1"/>
</dbReference>
<dbReference type="OrthoDB" id="5465306at2"/>
<name>A0A1N6I8C6_9BACT</name>
<reference evidence="2" key="1">
    <citation type="submission" date="2016-11" db="EMBL/GenBank/DDBJ databases">
        <authorList>
            <person name="Varghese N."/>
            <person name="Submissions S."/>
        </authorList>
    </citation>
    <scope>NUCLEOTIDE SEQUENCE [LARGE SCALE GENOMIC DNA]</scope>
    <source>
        <strain evidence="2">DSM 17456</strain>
    </source>
</reference>
<dbReference type="EMBL" id="FSRG01000006">
    <property type="protein sequence ID" value="SIO28250.1"/>
    <property type="molecule type" value="Genomic_DNA"/>
</dbReference>